<organism evidence="2 4">
    <name type="scientific">Gloeothece citriformis (strain PCC 7424)</name>
    <name type="common">Cyanothece sp. (strain PCC 7424)</name>
    <dbReference type="NCBI Taxonomy" id="65393"/>
    <lineage>
        <taxon>Bacteria</taxon>
        <taxon>Bacillati</taxon>
        <taxon>Cyanobacteriota</taxon>
        <taxon>Cyanophyceae</taxon>
        <taxon>Oscillatoriophycideae</taxon>
        <taxon>Chroococcales</taxon>
        <taxon>Aphanothecaceae</taxon>
        <taxon>Gloeothece</taxon>
        <taxon>Gloeothece citriformis</taxon>
    </lineage>
</organism>
<reference evidence="2" key="1">
    <citation type="submission" date="2008-12" db="EMBL/GenBank/DDBJ databases">
        <title>Complete sequence of plasmid1 of Cyanothece sp. PCC 7424.</title>
        <authorList>
            <consortium name="US DOE Joint Genome Institute"/>
            <person name="Lucas S."/>
            <person name="Copeland A."/>
            <person name="Lapidus A."/>
            <person name="Glavina del Rio T."/>
            <person name="Dalin E."/>
            <person name="Tice H."/>
            <person name="Bruce D."/>
            <person name="Goodwin L."/>
            <person name="Pitluck S."/>
            <person name="Chertkov O."/>
            <person name="Brettin T."/>
            <person name="Detter J.C."/>
            <person name="Han C."/>
            <person name="Larimer F."/>
            <person name="Land M."/>
            <person name="Hauser L."/>
            <person name="Kyrpides N."/>
            <person name="Mikhailova N."/>
            <person name="Liberton M."/>
            <person name="Stoeckel J."/>
            <person name="Banerjee A."/>
            <person name="Singh A."/>
            <person name="Page L."/>
            <person name="Sato H."/>
            <person name="Zhao L."/>
            <person name="Sherman L."/>
            <person name="Pakrasi H."/>
            <person name="Richardson P."/>
        </authorList>
    </citation>
    <scope>NUCLEOTIDE SEQUENCE</scope>
    <source>
        <strain evidence="2">PCC 7424</strain>
        <plasmid evidence="2">pP742401</plasmid>
    </source>
</reference>
<feature type="region of interest" description="Disordered" evidence="1">
    <location>
        <begin position="32"/>
        <end position="104"/>
    </location>
</feature>
<dbReference type="EMBL" id="CP001293">
    <property type="protein sequence ID" value="ACK74026.1"/>
    <property type="molecule type" value="Genomic_DNA"/>
</dbReference>
<feature type="compositionally biased region" description="Basic and acidic residues" evidence="1">
    <location>
        <begin position="33"/>
        <end position="47"/>
    </location>
</feature>
<feature type="compositionally biased region" description="Basic and acidic residues" evidence="1">
    <location>
        <begin position="80"/>
        <end position="103"/>
    </location>
</feature>
<reference evidence="4" key="3">
    <citation type="journal article" date="2011" name="MBio">
        <title>Novel metabolic attributes of the genus Cyanothece, comprising a group of unicellular nitrogen-fixing Cyanobacteria.</title>
        <authorList>
            <person name="Bandyopadhyay A."/>
            <person name="Elvitigala T."/>
            <person name="Welsh E."/>
            <person name="Stockel J."/>
            <person name="Liberton M."/>
            <person name="Min H."/>
            <person name="Sherman L.A."/>
            <person name="Pakrasi H.B."/>
        </authorList>
    </citation>
    <scope>NUCLEOTIDE SEQUENCE [LARGE SCALE GENOMIC DNA]</scope>
    <source>
        <strain evidence="4">PCC 7424</strain>
        <plasmid evidence="4">pP742401</plasmid>
        <plasmid evidence="4">pP742402</plasmid>
    </source>
</reference>
<geneLocation type="plasmid" evidence="3 4">
    <name>pP742402</name>
</geneLocation>
<feature type="compositionally biased region" description="Polar residues" evidence="1">
    <location>
        <begin position="65"/>
        <end position="79"/>
    </location>
</feature>
<dbReference type="KEGG" id="cyc:PCC7424_5454"/>
<feature type="compositionally biased region" description="Polar residues" evidence="1">
    <location>
        <begin position="481"/>
        <end position="490"/>
    </location>
</feature>
<evidence type="ECO:0000313" key="3">
    <source>
        <dbReference type="EMBL" id="ACK74026.1"/>
    </source>
</evidence>
<name>B7KLT8_GLOC7</name>
<dbReference type="OrthoDB" id="460256at2"/>
<evidence type="ECO:0000313" key="2">
    <source>
        <dbReference type="EMBL" id="ACK73760.1"/>
    </source>
</evidence>
<dbReference type="KEGG" id="cyc:PCC7424_5693"/>
<dbReference type="HOGENOM" id="CLU_588908_0_0_3"/>
<keyword evidence="4" id="KW-1185">Reference proteome</keyword>
<evidence type="ECO:0000313" key="4">
    <source>
        <dbReference type="Proteomes" id="UP000002384"/>
    </source>
</evidence>
<feature type="region of interest" description="Disordered" evidence="1">
    <location>
        <begin position="481"/>
        <end position="500"/>
    </location>
</feature>
<evidence type="ECO:0000256" key="1">
    <source>
        <dbReference type="SAM" id="MobiDB-lite"/>
    </source>
</evidence>
<protein>
    <submittedName>
        <fullName evidence="2">Uncharacterized protein</fullName>
    </submittedName>
</protein>
<dbReference type="AlphaFoldDB" id="B7KLT8"/>
<keyword evidence="2" id="KW-0614">Plasmid</keyword>
<dbReference type="Proteomes" id="UP000002384">
    <property type="component" value="Plasmid pP742402"/>
</dbReference>
<geneLocation type="plasmid" evidence="2 4">
    <name>pP742401</name>
</geneLocation>
<accession>B7KLT8</accession>
<dbReference type="Proteomes" id="UP000002384">
    <property type="component" value="Plasmid pP742401"/>
</dbReference>
<dbReference type="EMBL" id="CP001292">
    <property type="protein sequence ID" value="ACK73760.1"/>
    <property type="molecule type" value="Genomic_DNA"/>
</dbReference>
<dbReference type="RefSeq" id="WP_012599533.1">
    <property type="nucleotide sequence ID" value="NC_011737.1"/>
</dbReference>
<sequence length="500" mass="57256">MTVTPVSESHVQQAQSALMAFAQTILQMQALKQQEEKEKKEDKEPKENQSSQQTTDNMTKENETNGKSNQVAIDSNQLNGKKEKLQQDNKQQENQKNTAKSEEKDELSEIISFIQIWQNGNLIKGKTDEGKEVNNLNPFLDGQLQMAHQLGQPGQQIKGLQNVEVKFHKEDKNFTLFKTDKEGKVEVNANFSSPQQQVNSQQRKESPVFSKAIETKAQGNPDILSLLIKDLIVFREEMKTQVRAGFKDEVQQAVDEALKERLKKPRDYQWWQKASKQPGGIWELWKSRKEEQNAANTILKLWQKNAARGDKIYQGNDYTIRRDGNQFKLEDNTGKALLSFQKNSFGRAFVVQSDLTQKDLGAIKDLKNSLNEGTVTEDFNNIDRVAILRDHRTNTIVNELRILAKQHDATSMDVGKDIKYFINVSPDGAIDISRKTQDEQKPKLIFQRDADGMVNEMSSHDLDFLEKHLRIQKEIDNKIMQQARQQTNNVSSSRGRGRGR</sequence>
<reference evidence="3" key="2">
    <citation type="submission" date="2008-12" db="EMBL/GenBank/DDBJ databases">
        <title>Complete sequence of plasmid2 of Cyanothece sp. PCC 7424.</title>
        <authorList>
            <consortium name="US DOE Joint Genome Institute"/>
            <person name="Lucas S."/>
            <person name="Copeland A."/>
            <person name="Lapidus A."/>
            <person name="Glavina del Rio T."/>
            <person name="Dalin E."/>
            <person name="Tice H."/>
            <person name="Bruce D."/>
            <person name="Goodwin L."/>
            <person name="Pitluck S."/>
            <person name="Chertkov O."/>
            <person name="Brettin T."/>
            <person name="Detter J.C."/>
            <person name="Han C."/>
            <person name="Larimer F."/>
            <person name="Land M."/>
            <person name="Hauser L."/>
            <person name="Kyrpides N."/>
            <person name="Mikhailova N."/>
            <person name="Liberton M."/>
            <person name="Stoeckel J."/>
            <person name="Banerjee A."/>
            <person name="Singh A."/>
            <person name="Page L."/>
            <person name="Sato H."/>
            <person name="Zhao L."/>
            <person name="Sherman L."/>
            <person name="Pakrasi H."/>
            <person name="Richardson P."/>
        </authorList>
    </citation>
    <scope>NUCLEOTIDE SEQUENCE</scope>
    <source>
        <strain evidence="3">PCC 7424</strain>
        <plasmid evidence="3">pP742402</plasmid>
    </source>
</reference>
<gene>
    <name evidence="3" type="ordered locus">PCC7424_5454</name>
    <name evidence="2" type="ordered locus">PCC7424_5693</name>
</gene>
<feature type="compositionally biased region" description="Polar residues" evidence="1">
    <location>
        <begin position="48"/>
        <end position="57"/>
    </location>
</feature>
<proteinExistence type="predicted"/>